<dbReference type="InterPro" id="IPR014756">
    <property type="entry name" value="Ig_E-set"/>
</dbReference>
<name>A0ABD3GGS9_9MARC</name>
<feature type="repeat" description="Filamin" evidence="1">
    <location>
        <begin position="175"/>
        <end position="295"/>
    </location>
</feature>
<dbReference type="Proteomes" id="UP001633002">
    <property type="component" value="Unassembled WGS sequence"/>
</dbReference>
<proteinExistence type="predicted"/>
<protein>
    <recommendedName>
        <fullName evidence="3">GEX2 N-terminal Ig-like domain-containing protein</fullName>
    </recommendedName>
</protein>
<dbReference type="InterPro" id="IPR056434">
    <property type="entry name" value="Ig_GEX2_N"/>
</dbReference>
<comment type="caution">
    <text evidence="4">The sequence shown here is derived from an EMBL/GenBank/DDBJ whole genome shotgun (WGS) entry which is preliminary data.</text>
</comment>
<dbReference type="InterPro" id="IPR013783">
    <property type="entry name" value="Ig-like_fold"/>
</dbReference>
<reference evidence="4 5" key="1">
    <citation type="submission" date="2024-09" db="EMBL/GenBank/DDBJ databases">
        <title>Chromosome-scale assembly of Riccia sorocarpa.</title>
        <authorList>
            <person name="Paukszto L."/>
        </authorList>
    </citation>
    <scope>NUCLEOTIDE SEQUENCE [LARGE SCALE GENOMIC DNA]</scope>
    <source>
        <strain evidence="4">LP-2024</strain>
        <tissue evidence="4">Aerial parts of the thallus</tissue>
    </source>
</reference>
<evidence type="ECO:0000256" key="1">
    <source>
        <dbReference type="PROSITE-ProRule" id="PRU00087"/>
    </source>
</evidence>
<dbReference type="AlphaFoldDB" id="A0ABD3GGS9"/>
<dbReference type="PROSITE" id="PS50194">
    <property type="entry name" value="FILAMIN_REPEAT"/>
    <property type="match status" value="1"/>
</dbReference>
<evidence type="ECO:0000313" key="5">
    <source>
        <dbReference type="Proteomes" id="UP001633002"/>
    </source>
</evidence>
<keyword evidence="5" id="KW-1185">Reference proteome</keyword>
<keyword evidence="2" id="KW-0732">Signal</keyword>
<dbReference type="SUPFAM" id="SSF81296">
    <property type="entry name" value="E set domains"/>
    <property type="match status" value="1"/>
</dbReference>
<gene>
    <name evidence="4" type="ORF">R1sor_026347</name>
</gene>
<dbReference type="Gene3D" id="2.60.40.10">
    <property type="entry name" value="Immunoglobulins"/>
    <property type="match status" value="1"/>
</dbReference>
<dbReference type="Pfam" id="PF23616">
    <property type="entry name" value="Ig_GEX2_N"/>
    <property type="match status" value="1"/>
</dbReference>
<organism evidence="4 5">
    <name type="scientific">Riccia sorocarpa</name>
    <dbReference type="NCBI Taxonomy" id="122646"/>
    <lineage>
        <taxon>Eukaryota</taxon>
        <taxon>Viridiplantae</taxon>
        <taxon>Streptophyta</taxon>
        <taxon>Embryophyta</taxon>
        <taxon>Marchantiophyta</taxon>
        <taxon>Marchantiopsida</taxon>
        <taxon>Marchantiidae</taxon>
        <taxon>Marchantiales</taxon>
        <taxon>Ricciaceae</taxon>
        <taxon>Riccia</taxon>
    </lineage>
</organism>
<feature type="domain" description="GEX2 N-terminal Ig-like" evidence="3">
    <location>
        <begin position="185"/>
        <end position="295"/>
    </location>
</feature>
<evidence type="ECO:0000259" key="3">
    <source>
        <dbReference type="Pfam" id="PF23616"/>
    </source>
</evidence>
<feature type="signal peptide" evidence="2">
    <location>
        <begin position="1"/>
        <end position="27"/>
    </location>
</feature>
<accession>A0ABD3GGS9</accession>
<sequence length="350" mass="38347">MASFKRKLLLSLAITTIFLLRCGLVEGSYSYNGVRYSYSCARWIYMGTTIRWKYGTPLSAPFFGMSYACDSDTSANKRGLHEPSVCGESCRHFCDFENTFFSLRILKDGIALPETDANCQSSPCVDPELGSANVICYNHRLKPDGKTKYTMRLVVDAPHDPDAKPLRNQDADLYIIAGDVVPQNSRGSWASESSITAGSQGRFMLQLMDEFENEVGSETGKEGADLDVEFSVSVTEGHAADPGAVTDLICRRNGNTGTYAVTFTTAKIGDYNLHVQAVIDSRSYSVIGSPFSFRVISGPVDQGKPVMPRVVHKAEKVWADDYPTFKVSSSQADDNAVEGSPFFFTVKAGK</sequence>
<evidence type="ECO:0000256" key="2">
    <source>
        <dbReference type="SAM" id="SignalP"/>
    </source>
</evidence>
<evidence type="ECO:0000313" key="4">
    <source>
        <dbReference type="EMBL" id="KAL3676399.1"/>
    </source>
</evidence>
<dbReference type="InterPro" id="IPR017868">
    <property type="entry name" value="Filamin/ABP280_repeat-like"/>
</dbReference>
<dbReference type="EMBL" id="JBJQOH010000008">
    <property type="protein sequence ID" value="KAL3676399.1"/>
    <property type="molecule type" value="Genomic_DNA"/>
</dbReference>
<feature type="chain" id="PRO_5044890208" description="GEX2 N-terminal Ig-like domain-containing protein" evidence="2">
    <location>
        <begin position="28"/>
        <end position="350"/>
    </location>
</feature>